<evidence type="ECO:0000313" key="3">
    <source>
        <dbReference type="Proteomes" id="UP000000763"/>
    </source>
</evidence>
<protein>
    <submittedName>
        <fullName evidence="1">Uncharacterized protein</fullName>
    </submittedName>
</protein>
<dbReference type="Proteomes" id="UP000000763">
    <property type="component" value="Chromosome 1"/>
</dbReference>
<evidence type="ECO:0000313" key="1">
    <source>
        <dbReference type="EMBL" id="BAD72200.1"/>
    </source>
</evidence>
<gene>
    <name evidence="1" type="ORF">P0001B06.19</name>
    <name evidence="2" type="ORF">P0498B01.5</name>
</gene>
<dbReference type="EMBL" id="AP003417">
    <property type="protein sequence ID" value="BAD72419.1"/>
    <property type="molecule type" value="Genomic_DNA"/>
</dbReference>
<reference evidence="3" key="2">
    <citation type="journal article" date="2005" name="Nature">
        <title>The map-based sequence of the rice genome.</title>
        <authorList>
            <consortium name="International rice genome sequencing project (IRGSP)"/>
            <person name="Matsumoto T."/>
            <person name="Wu J."/>
            <person name="Kanamori H."/>
            <person name="Katayose Y."/>
            <person name="Fujisawa M."/>
            <person name="Namiki N."/>
            <person name="Mizuno H."/>
            <person name="Yamamoto K."/>
            <person name="Antonio B.A."/>
            <person name="Baba T."/>
            <person name="Sakata K."/>
            <person name="Nagamura Y."/>
            <person name="Aoki H."/>
            <person name="Arikawa K."/>
            <person name="Arita K."/>
            <person name="Bito T."/>
            <person name="Chiden Y."/>
            <person name="Fujitsuka N."/>
            <person name="Fukunaka R."/>
            <person name="Hamada M."/>
            <person name="Harada C."/>
            <person name="Hayashi A."/>
            <person name="Hijishita S."/>
            <person name="Honda M."/>
            <person name="Hosokawa S."/>
            <person name="Ichikawa Y."/>
            <person name="Idonuma A."/>
            <person name="Iijima M."/>
            <person name="Ikeda M."/>
            <person name="Ikeno M."/>
            <person name="Ito K."/>
            <person name="Ito S."/>
            <person name="Ito T."/>
            <person name="Ito Y."/>
            <person name="Ito Y."/>
            <person name="Iwabuchi A."/>
            <person name="Kamiya K."/>
            <person name="Karasawa W."/>
            <person name="Kurita K."/>
            <person name="Katagiri S."/>
            <person name="Kikuta A."/>
            <person name="Kobayashi H."/>
            <person name="Kobayashi N."/>
            <person name="Machita K."/>
            <person name="Maehara T."/>
            <person name="Masukawa M."/>
            <person name="Mizubayashi T."/>
            <person name="Mukai Y."/>
            <person name="Nagasaki H."/>
            <person name="Nagata Y."/>
            <person name="Naito S."/>
            <person name="Nakashima M."/>
            <person name="Nakama Y."/>
            <person name="Nakamichi Y."/>
            <person name="Nakamura M."/>
            <person name="Meguro A."/>
            <person name="Negishi M."/>
            <person name="Ohta I."/>
            <person name="Ohta T."/>
            <person name="Okamoto M."/>
            <person name="Ono N."/>
            <person name="Saji S."/>
            <person name="Sakaguchi M."/>
            <person name="Sakai K."/>
            <person name="Shibata M."/>
            <person name="Shimokawa T."/>
            <person name="Song J."/>
            <person name="Takazaki Y."/>
            <person name="Terasawa K."/>
            <person name="Tsugane M."/>
            <person name="Tsuji K."/>
            <person name="Ueda S."/>
            <person name="Waki K."/>
            <person name="Yamagata H."/>
            <person name="Yamamoto M."/>
            <person name="Yamamoto S."/>
            <person name="Yamane H."/>
            <person name="Yoshiki S."/>
            <person name="Yoshihara R."/>
            <person name="Yukawa K."/>
            <person name="Zhong H."/>
            <person name="Yano M."/>
            <person name="Yuan Q."/>
            <person name="Ouyang S."/>
            <person name="Liu J."/>
            <person name="Jones K.M."/>
            <person name="Gansberger K."/>
            <person name="Moffat K."/>
            <person name="Hill J."/>
            <person name="Bera J."/>
            <person name="Fadrosh D."/>
            <person name="Jin S."/>
            <person name="Johri S."/>
            <person name="Kim M."/>
            <person name="Overton L."/>
            <person name="Reardon M."/>
            <person name="Tsitrin T."/>
            <person name="Vuong H."/>
            <person name="Weaver B."/>
            <person name="Ciecko A."/>
            <person name="Tallon L."/>
            <person name="Jackson J."/>
            <person name="Pai G."/>
            <person name="Aken S.V."/>
            <person name="Utterback T."/>
            <person name="Reidmuller S."/>
            <person name="Feldblyum T."/>
            <person name="Hsiao J."/>
            <person name="Zismann V."/>
            <person name="Iobst S."/>
            <person name="de Vazeille A.R."/>
            <person name="Buell C.R."/>
            <person name="Ying K."/>
            <person name="Li Y."/>
            <person name="Lu T."/>
            <person name="Huang Y."/>
            <person name="Zhao Q."/>
            <person name="Feng Q."/>
            <person name="Zhang L."/>
            <person name="Zhu J."/>
            <person name="Weng Q."/>
            <person name="Mu J."/>
            <person name="Lu Y."/>
            <person name="Fan D."/>
            <person name="Liu Y."/>
            <person name="Guan J."/>
            <person name="Zhang Y."/>
            <person name="Yu S."/>
            <person name="Liu X."/>
            <person name="Zhang Y."/>
            <person name="Hong G."/>
            <person name="Han B."/>
            <person name="Choisne N."/>
            <person name="Demange N."/>
            <person name="Orjeda G."/>
            <person name="Samain S."/>
            <person name="Cattolico L."/>
            <person name="Pelletier E."/>
            <person name="Couloux A."/>
            <person name="Segurens B."/>
            <person name="Wincker P."/>
            <person name="D'Hont A."/>
            <person name="Scarpelli C."/>
            <person name="Weissenbach J."/>
            <person name="Salanoubat M."/>
            <person name="Quetier F."/>
            <person name="Yu Y."/>
            <person name="Kim H.R."/>
            <person name="Rambo T."/>
            <person name="Currie J."/>
            <person name="Collura K."/>
            <person name="Luo M."/>
            <person name="Yang T."/>
            <person name="Ammiraju J.S.S."/>
            <person name="Engler F."/>
            <person name="Soderlund C."/>
            <person name="Wing R.A."/>
            <person name="Palmer L.E."/>
            <person name="de la Bastide M."/>
            <person name="Spiegel L."/>
            <person name="Nascimento L."/>
            <person name="Zutavern T."/>
            <person name="O'Shaughnessy A."/>
            <person name="Dike S."/>
            <person name="Dedhia N."/>
            <person name="Preston R."/>
            <person name="Balija V."/>
            <person name="McCombie W.R."/>
            <person name="Chow T."/>
            <person name="Chen H."/>
            <person name="Chung M."/>
            <person name="Chen C."/>
            <person name="Shaw J."/>
            <person name="Wu H."/>
            <person name="Hsiao K."/>
            <person name="Chao Y."/>
            <person name="Chu M."/>
            <person name="Cheng C."/>
            <person name="Hour A."/>
            <person name="Lee P."/>
            <person name="Lin S."/>
            <person name="Lin Y."/>
            <person name="Liou J."/>
            <person name="Liu S."/>
            <person name="Hsing Y."/>
            <person name="Raghuvanshi S."/>
            <person name="Mohanty A."/>
            <person name="Bharti A.K."/>
            <person name="Gaur A."/>
            <person name="Gupta V."/>
            <person name="Kumar D."/>
            <person name="Ravi V."/>
            <person name="Vij S."/>
            <person name="Kapur A."/>
            <person name="Khurana P."/>
            <person name="Khurana P."/>
            <person name="Khurana J.P."/>
            <person name="Tyagi A.K."/>
            <person name="Gaikwad K."/>
            <person name="Singh A."/>
            <person name="Dalal V."/>
            <person name="Srivastava S."/>
            <person name="Dixit A."/>
            <person name="Pal A.K."/>
            <person name="Ghazi I.A."/>
            <person name="Yadav M."/>
            <person name="Pandit A."/>
            <person name="Bhargava A."/>
            <person name="Sureshbabu K."/>
            <person name="Batra K."/>
            <person name="Sharma T.R."/>
            <person name="Mohapatra T."/>
            <person name="Singh N.K."/>
            <person name="Messing J."/>
            <person name="Nelson A.B."/>
            <person name="Fuks G."/>
            <person name="Kavchok S."/>
            <person name="Keizer G."/>
            <person name="Linton E."/>
            <person name="Llaca V."/>
            <person name="Song R."/>
            <person name="Tanyolac B."/>
            <person name="Young S."/>
            <person name="Ho-Il K."/>
            <person name="Hahn J.H."/>
            <person name="Sangsakoo G."/>
            <person name="Vanavichit A."/>
            <person name="de Mattos Luiz.A.T."/>
            <person name="Zimmer P.D."/>
            <person name="Malone G."/>
            <person name="Dellagostin O."/>
            <person name="de Oliveira A.C."/>
            <person name="Bevan M."/>
            <person name="Bancroft I."/>
            <person name="Minx P."/>
            <person name="Cordum H."/>
            <person name="Wilson R."/>
            <person name="Cheng Z."/>
            <person name="Jin W."/>
            <person name="Jiang J."/>
            <person name="Leong S.A."/>
            <person name="Iwama H."/>
            <person name="Gojobori T."/>
            <person name="Itoh T."/>
            <person name="Niimura Y."/>
            <person name="Fujii Y."/>
            <person name="Habara T."/>
            <person name="Sakai H."/>
            <person name="Sato Y."/>
            <person name="Wilson G."/>
            <person name="Kumar K."/>
            <person name="McCouch S."/>
            <person name="Juretic N."/>
            <person name="Hoen D."/>
            <person name="Wright S."/>
            <person name="Bruskiewich R."/>
            <person name="Bureau T."/>
            <person name="Miyao A."/>
            <person name="Hirochika H."/>
            <person name="Nishikawa T."/>
            <person name="Kadowaki K."/>
            <person name="Sugiura M."/>
            <person name="Burr B."/>
            <person name="Sasaki T."/>
        </authorList>
    </citation>
    <scope>NUCLEOTIDE SEQUENCE [LARGE SCALE GENOMIC DNA]</scope>
    <source>
        <strain evidence="3">cv. Nipponbare</strain>
    </source>
</reference>
<reference evidence="3" key="3">
    <citation type="journal article" date="2008" name="Nucleic Acids Res.">
        <title>The rice annotation project database (RAP-DB): 2008 update.</title>
        <authorList>
            <consortium name="The rice annotation project (RAP)"/>
        </authorList>
    </citation>
    <scope>GENOME REANNOTATION</scope>
    <source>
        <strain evidence="3">cv. Nipponbare</strain>
    </source>
</reference>
<accession>Q5SMY6</accession>
<dbReference type="EMBL" id="AP002537">
    <property type="protein sequence ID" value="BAD72200.1"/>
    <property type="molecule type" value="Genomic_DNA"/>
</dbReference>
<name>Q5SMY6_ORYSJ</name>
<dbReference type="AlphaFoldDB" id="Q5SMY6"/>
<reference evidence="1" key="1">
    <citation type="journal article" date="2002" name="Nature">
        <title>The genome sequence and structure of rice chromosome 1.</title>
        <authorList>
            <person name="Sasaki T."/>
            <person name="Matsumoto T."/>
            <person name="Yamamoto K."/>
            <person name="Sakata K."/>
            <person name="Baba T."/>
            <person name="Katayose Y."/>
            <person name="Wu J."/>
            <person name="Niimura Y."/>
            <person name="Cheng Z."/>
            <person name="Nagamura Y."/>
            <person name="Antonio B.A."/>
            <person name="Kanamori H."/>
            <person name="Hosokawa S."/>
            <person name="Masukawa M."/>
            <person name="Arikawa K."/>
            <person name="Chiden Y."/>
            <person name="Hayashi M."/>
            <person name="Okamoto M."/>
            <person name="Ando T."/>
            <person name="Aoki H."/>
            <person name="Arita K."/>
            <person name="Hamada M."/>
            <person name="Harada C."/>
            <person name="Hijishita S."/>
            <person name="Honda M."/>
            <person name="Ichikawa Y."/>
            <person name="Idonuma A."/>
            <person name="Iijima M."/>
            <person name="Ikeda M."/>
            <person name="Ikeno M."/>
            <person name="Itoh S."/>
            <person name="Itoh T."/>
            <person name="Itoh Y."/>
            <person name="Itoh Y."/>
            <person name="Iwabuchi A."/>
            <person name="Kamiya K."/>
            <person name="Karasawa W."/>
            <person name="Katagiri S."/>
            <person name="Kikuta A."/>
            <person name="Kobayashi N."/>
            <person name="Kono I."/>
            <person name="Machita K."/>
            <person name="Maehara T."/>
            <person name="Mizuno H."/>
            <person name="Mizubayashi T."/>
            <person name="Mukai Y."/>
            <person name="Nagasaki H."/>
            <person name="Nakashima M."/>
            <person name="Nakama Y."/>
            <person name="Nakamichi Y."/>
            <person name="Nakamura M."/>
            <person name="Namiki N."/>
            <person name="Negishi M."/>
            <person name="Ohta I."/>
            <person name="Ono N."/>
            <person name="Saji S."/>
            <person name="Sakai K."/>
            <person name="Shibata M."/>
            <person name="Shimokawa T."/>
            <person name="Shomura A."/>
            <person name="Song J."/>
            <person name="Takazaki Y."/>
            <person name="Terasawa K."/>
            <person name="Tsuji K."/>
            <person name="Waki K."/>
            <person name="Yamagata H."/>
            <person name="Yamane H."/>
            <person name="Yoshiki S."/>
            <person name="Yoshihara R."/>
            <person name="Yukawa K."/>
            <person name="Zhong H."/>
            <person name="Iwama H."/>
            <person name="Endo T."/>
            <person name="Ito H."/>
            <person name="Hahn J.H."/>
            <person name="Kim H.I."/>
            <person name="Eun M.Y."/>
            <person name="Yano M."/>
            <person name="Jiang J."/>
            <person name="Gojobori T."/>
        </authorList>
    </citation>
    <scope>NUCLEOTIDE SEQUENCE</scope>
</reference>
<accession>Q5SNK0</accession>
<proteinExistence type="predicted"/>
<evidence type="ECO:0000313" key="2">
    <source>
        <dbReference type="EMBL" id="BAD72419.1"/>
    </source>
</evidence>
<dbReference type="Proteomes" id="UP000817658">
    <property type="component" value="Chromosome 1"/>
</dbReference>
<organism evidence="1">
    <name type="scientific">Oryza sativa subsp. japonica</name>
    <name type="common">Rice</name>
    <dbReference type="NCBI Taxonomy" id="39947"/>
    <lineage>
        <taxon>Eukaryota</taxon>
        <taxon>Viridiplantae</taxon>
        <taxon>Streptophyta</taxon>
        <taxon>Embryophyta</taxon>
        <taxon>Tracheophyta</taxon>
        <taxon>Spermatophyta</taxon>
        <taxon>Magnoliopsida</taxon>
        <taxon>Liliopsida</taxon>
        <taxon>Poales</taxon>
        <taxon>Poaceae</taxon>
        <taxon>BOP clade</taxon>
        <taxon>Oryzoideae</taxon>
        <taxon>Oryzeae</taxon>
        <taxon>Oryzinae</taxon>
        <taxon>Oryza</taxon>
        <taxon>Oryza sativa</taxon>
    </lineage>
</organism>
<sequence length="106" mass="11985">MILMSRSSKPTTTTIVMRMHAWIVWHILGKAREGQTSVHRRTDLPAHDFIYTDSTDHHQPYDCAIVFADATSPMVFINKGNTPPPLVHKDGHPASSNRLICKTLHQ</sequence>